<name>A0A2S4W374_9BASI</name>
<evidence type="ECO:0000313" key="3">
    <source>
        <dbReference type="Proteomes" id="UP000238274"/>
    </source>
</evidence>
<protein>
    <submittedName>
        <fullName evidence="2">Uncharacterized protein</fullName>
    </submittedName>
</protein>
<reference evidence="3" key="3">
    <citation type="journal article" date="2018" name="Mol. Plant Microbe Interact.">
        <title>Genome sequence resources for the wheat stripe rust pathogen (Puccinia striiformis f. sp. tritici) and the barley stripe rust pathogen (Puccinia striiformis f. sp. hordei).</title>
        <authorList>
            <person name="Xia C."/>
            <person name="Wang M."/>
            <person name="Yin C."/>
            <person name="Cornejo O.E."/>
            <person name="Hulbert S.H."/>
            <person name="Chen X."/>
        </authorList>
    </citation>
    <scope>NUCLEOTIDE SEQUENCE [LARGE SCALE GENOMIC DNA]</scope>
    <source>
        <strain evidence="3">93TX-2</strain>
    </source>
</reference>
<organism evidence="2 3">
    <name type="scientific">Puccinia striiformis</name>
    <dbReference type="NCBI Taxonomy" id="27350"/>
    <lineage>
        <taxon>Eukaryota</taxon>
        <taxon>Fungi</taxon>
        <taxon>Dikarya</taxon>
        <taxon>Basidiomycota</taxon>
        <taxon>Pucciniomycotina</taxon>
        <taxon>Pucciniomycetes</taxon>
        <taxon>Pucciniales</taxon>
        <taxon>Pucciniaceae</taxon>
        <taxon>Puccinia</taxon>
    </lineage>
</organism>
<dbReference type="Proteomes" id="UP000238274">
    <property type="component" value="Unassembled WGS sequence"/>
</dbReference>
<proteinExistence type="predicted"/>
<feature type="compositionally biased region" description="Low complexity" evidence="1">
    <location>
        <begin position="98"/>
        <end position="112"/>
    </location>
</feature>
<comment type="caution">
    <text evidence="2">The sequence shown here is derived from an EMBL/GenBank/DDBJ whole genome shotgun (WGS) entry which is preliminary data.</text>
</comment>
<reference evidence="3" key="2">
    <citation type="journal article" date="2018" name="BMC Genomics">
        <title>Genomic insights into host adaptation between the wheat stripe rust pathogen (Puccinia striiformis f. sp. tritici) and the barley stripe rust pathogen (Puccinia striiformis f. sp. hordei).</title>
        <authorList>
            <person name="Xia C."/>
            <person name="Wang M."/>
            <person name="Yin C."/>
            <person name="Cornejo O.E."/>
            <person name="Hulbert S.H."/>
            <person name="Chen X."/>
        </authorList>
    </citation>
    <scope>NUCLEOTIDE SEQUENCE [LARGE SCALE GENOMIC DNA]</scope>
    <source>
        <strain evidence="3">93TX-2</strain>
    </source>
</reference>
<reference evidence="2 3" key="1">
    <citation type="submission" date="2017-12" db="EMBL/GenBank/DDBJ databases">
        <title>Gene loss provides genomic basis for host adaptation in cereal stripe rust fungi.</title>
        <authorList>
            <person name="Xia C."/>
        </authorList>
    </citation>
    <scope>NUCLEOTIDE SEQUENCE [LARGE SCALE GENOMIC DNA]</scope>
    <source>
        <strain evidence="2 3">93TX-2</strain>
    </source>
</reference>
<gene>
    <name evidence="2" type="ORF">PSHT_06816</name>
</gene>
<feature type="region of interest" description="Disordered" evidence="1">
    <location>
        <begin position="85"/>
        <end position="132"/>
    </location>
</feature>
<evidence type="ECO:0000313" key="2">
    <source>
        <dbReference type="EMBL" id="POW16179.1"/>
    </source>
</evidence>
<sequence>MKQVIRHIDKAIDSMKSQLAKLTHQQSVSQTGQEGKEQPAESAEGDKEKTEAVKKLESKIEETQSLIGEQKAAINDLTNLVKKQARPVDSLSNPQADNPSSSSLGLPPTTNLNPVAENPSKKLKTSNQTSDI</sequence>
<feature type="compositionally biased region" description="Basic and acidic residues" evidence="1">
    <location>
        <begin position="34"/>
        <end position="54"/>
    </location>
</feature>
<evidence type="ECO:0000256" key="1">
    <source>
        <dbReference type="SAM" id="MobiDB-lite"/>
    </source>
</evidence>
<accession>A0A2S4W374</accession>
<keyword evidence="3" id="KW-1185">Reference proteome</keyword>
<dbReference type="AlphaFoldDB" id="A0A2S4W374"/>
<feature type="compositionally biased region" description="Polar residues" evidence="1">
    <location>
        <begin position="23"/>
        <end position="33"/>
    </location>
</feature>
<dbReference type="EMBL" id="PKSM01000081">
    <property type="protein sequence ID" value="POW16179.1"/>
    <property type="molecule type" value="Genomic_DNA"/>
</dbReference>
<dbReference type="VEuPathDB" id="FungiDB:PSHT_06816"/>
<feature type="region of interest" description="Disordered" evidence="1">
    <location>
        <begin position="19"/>
        <end position="54"/>
    </location>
</feature>
<dbReference type="VEuPathDB" id="FungiDB:PSTT_15174"/>